<evidence type="ECO:0000256" key="7">
    <source>
        <dbReference type="ARBA" id="ARBA00047899"/>
    </source>
</evidence>
<dbReference type="PANTHER" id="PTHR44899">
    <property type="entry name" value="CAMK FAMILY PROTEIN KINASE"/>
    <property type="match status" value="1"/>
</dbReference>
<dbReference type="GO" id="GO:0005524">
    <property type="term" value="F:ATP binding"/>
    <property type="evidence" value="ECO:0007669"/>
    <property type="project" value="UniProtKB-KW"/>
</dbReference>
<dbReference type="Gene3D" id="3.30.200.20">
    <property type="entry name" value="Phosphorylase Kinase, domain 1"/>
    <property type="match status" value="1"/>
</dbReference>
<keyword evidence="2" id="KW-0723">Serine/threonine-protein kinase</keyword>
<evidence type="ECO:0000256" key="3">
    <source>
        <dbReference type="ARBA" id="ARBA00022679"/>
    </source>
</evidence>
<dbReference type="AlphaFoldDB" id="A0A5J4UKE6"/>
<feature type="region of interest" description="Disordered" evidence="9">
    <location>
        <begin position="49"/>
        <end position="83"/>
    </location>
</feature>
<organism evidence="11 12">
    <name type="scientific">Streblomastix strix</name>
    <dbReference type="NCBI Taxonomy" id="222440"/>
    <lineage>
        <taxon>Eukaryota</taxon>
        <taxon>Metamonada</taxon>
        <taxon>Preaxostyla</taxon>
        <taxon>Oxymonadida</taxon>
        <taxon>Streblomastigidae</taxon>
        <taxon>Streblomastix</taxon>
    </lineage>
</organism>
<sequence length="444" mass="50846">MKNQQSLSTADFPDKKVIGKGGQGTTYLATFKRTGKTVVLKQIQIISQDHQENPQRLKENPQNLNENPQNLNENPQKQKNHAEREFQVHQSLSFRFITRFINSFTEENYVYIVMEYCEGGSLQQLIQSLKNNHQFINENFVWDILAQLSMAVNYLHSLRVVHKDLKPSNVFLTKNNENIEVRLGDFGFSKFLNATLSFTKSESCTPQYVSPELLLEKKFRMSSDVWGIGATIFTLINRRPPFSGTGDELQYNIIAEEKFPDPIIGTYSQRLRDTVMAMLIKNRKKRITMNILVTIPEIRERIDKYAGEMLETSEGYLKGYLERLINNVDTAPASLPKNGLIKSNILSIDQQQIDPDNVRFEIKDDQIAQQYPGAPGQSIIKLIQLKQKLNNIITILPVINKGDGVVRIQLKFNDNGSQDMNDRCFGIIDASYSIPDKFQLGFNK</sequence>
<name>A0A5J4UKE6_9EUKA</name>
<evidence type="ECO:0000256" key="1">
    <source>
        <dbReference type="ARBA" id="ARBA00012513"/>
    </source>
</evidence>
<proteinExistence type="predicted"/>
<dbReference type="InterPro" id="IPR008271">
    <property type="entry name" value="Ser/Thr_kinase_AS"/>
</dbReference>
<dbReference type="InterPro" id="IPR000719">
    <property type="entry name" value="Prot_kinase_dom"/>
</dbReference>
<evidence type="ECO:0000256" key="4">
    <source>
        <dbReference type="ARBA" id="ARBA00022741"/>
    </source>
</evidence>
<dbReference type="EC" id="2.7.11.1" evidence="1"/>
<evidence type="ECO:0000256" key="2">
    <source>
        <dbReference type="ARBA" id="ARBA00022527"/>
    </source>
</evidence>
<comment type="caution">
    <text evidence="11">The sequence shown here is derived from an EMBL/GenBank/DDBJ whole genome shotgun (WGS) entry which is preliminary data.</text>
</comment>
<keyword evidence="3" id="KW-0808">Transferase</keyword>
<dbReference type="EMBL" id="SNRW01014895">
    <property type="protein sequence ID" value="KAA6370969.1"/>
    <property type="molecule type" value="Genomic_DNA"/>
</dbReference>
<dbReference type="Pfam" id="PF00069">
    <property type="entry name" value="Pkinase"/>
    <property type="match status" value="1"/>
</dbReference>
<dbReference type="SUPFAM" id="SSF56112">
    <property type="entry name" value="Protein kinase-like (PK-like)"/>
    <property type="match status" value="1"/>
</dbReference>
<dbReference type="SMART" id="SM00220">
    <property type="entry name" value="S_TKc"/>
    <property type="match status" value="1"/>
</dbReference>
<dbReference type="PANTHER" id="PTHR44899:SF3">
    <property type="entry name" value="SERINE_THREONINE-PROTEIN KINASE NEK1"/>
    <property type="match status" value="1"/>
</dbReference>
<feature type="compositionally biased region" description="Basic and acidic residues" evidence="9">
    <location>
        <begin position="49"/>
        <end position="59"/>
    </location>
</feature>
<protein>
    <recommendedName>
        <fullName evidence="1">non-specific serine/threonine protein kinase</fullName>
        <ecNumber evidence="1">2.7.11.1</ecNumber>
    </recommendedName>
</protein>
<feature type="compositionally biased region" description="Low complexity" evidence="9">
    <location>
        <begin position="60"/>
        <end position="77"/>
    </location>
</feature>
<evidence type="ECO:0000313" key="11">
    <source>
        <dbReference type="EMBL" id="KAA6370969.1"/>
    </source>
</evidence>
<keyword evidence="5 11" id="KW-0418">Kinase</keyword>
<evidence type="ECO:0000256" key="5">
    <source>
        <dbReference type="ARBA" id="ARBA00022777"/>
    </source>
</evidence>
<dbReference type="Proteomes" id="UP000324800">
    <property type="component" value="Unassembled WGS sequence"/>
</dbReference>
<accession>A0A5J4UKE6</accession>
<dbReference type="GO" id="GO:0004674">
    <property type="term" value="F:protein serine/threonine kinase activity"/>
    <property type="evidence" value="ECO:0007669"/>
    <property type="project" value="UniProtKB-KW"/>
</dbReference>
<dbReference type="PROSITE" id="PS50011">
    <property type="entry name" value="PROTEIN_KINASE_DOM"/>
    <property type="match status" value="1"/>
</dbReference>
<keyword evidence="4" id="KW-0547">Nucleotide-binding</keyword>
<gene>
    <name evidence="11" type="ORF">EZS28_033504</name>
</gene>
<dbReference type="PROSITE" id="PS00108">
    <property type="entry name" value="PROTEIN_KINASE_ST"/>
    <property type="match status" value="1"/>
</dbReference>
<comment type="catalytic activity">
    <reaction evidence="7">
        <text>L-threonyl-[protein] + ATP = O-phospho-L-threonyl-[protein] + ADP + H(+)</text>
        <dbReference type="Rhea" id="RHEA:46608"/>
        <dbReference type="Rhea" id="RHEA-COMP:11060"/>
        <dbReference type="Rhea" id="RHEA-COMP:11605"/>
        <dbReference type="ChEBI" id="CHEBI:15378"/>
        <dbReference type="ChEBI" id="CHEBI:30013"/>
        <dbReference type="ChEBI" id="CHEBI:30616"/>
        <dbReference type="ChEBI" id="CHEBI:61977"/>
        <dbReference type="ChEBI" id="CHEBI:456216"/>
        <dbReference type="EC" id="2.7.11.1"/>
    </reaction>
</comment>
<dbReference type="InterPro" id="IPR011009">
    <property type="entry name" value="Kinase-like_dom_sf"/>
</dbReference>
<comment type="catalytic activity">
    <reaction evidence="8">
        <text>L-seryl-[protein] + ATP = O-phospho-L-seryl-[protein] + ADP + H(+)</text>
        <dbReference type="Rhea" id="RHEA:17989"/>
        <dbReference type="Rhea" id="RHEA-COMP:9863"/>
        <dbReference type="Rhea" id="RHEA-COMP:11604"/>
        <dbReference type="ChEBI" id="CHEBI:15378"/>
        <dbReference type="ChEBI" id="CHEBI:29999"/>
        <dbReference type="ChEBI" id="CHEBI:30616"/>
        <dbReference type="ChEBI" id="CHEBI:83421"/>
        <dbReference type="ChEBI" id="CHEBI:456216"/>
        <dbReference type="EC" id="2.7.11.1"/>
    </reaction>
</comment>
<feature type="domain" description="Protein kinase" evidence="10">
    <location>
        <begin position="12"/>
        <end position="298"/>
    </location>
</feature>
<keyword evidence="6" id="KW-0067">ATP-binding</keyword>
<evidence type="ECO:0000256" key="6">
    <source>
        <dbReference type="ARBA" id="ARBA00022840"/>
    </source>
</evidence>
<evidence type="ECO:0000313" key="12">
    <source>
        <dbReference type="Proteomes" id="UP000324800"/>
    </source>
</evidence>
<evidence type="ECO:0000256" key="8">
    <source>
        <dbReference type="ARBA" id="ARBA00048679"/>
    </source>
</evidence>
<dbReference type="Gene3D" id="1.10.510.10">
    <property type="entry name" value="Transferase(Phosphotransferase) domain 1"/>
    <property type="match status" value="1"/>
</dbReference>
<evidence type="ECO:0000259" key="10">
    <source>
        <dbReference type="PROSITE" id="PS50011"/>
    </source>
</evidence>
<reference evidence="11 12" key="1">
    <citation type="submission" date="2019-03" db="EMBL/GenBank/DDBJ databases">
        <title>Single cell metagenomics reveals metabolic interactions within the superorganism composed of flagellate Streblomastix strix and complex community of Bacteroidetes bacteria on its surface.</title>
        <authorList>
            <person name="Treitli S.C."/>
            <person name="Kolisko M."/>
            <person name="Husnik F."/>
            <person name="Keeling P."/>
            <person name="Hampl V."/>
        </authorList>
    </citation>
    <scope>NUCLEOTIDE SEQUENCE [LARGE SCALE GENOMIC DNA]</scope>
    <source>
        <strain evidence="11">ST1C</strain>
    </source>
</reference>
<feature type="non-terminal residue" evidence="11">
    <location>
        <position position="444"/>
    </location>
</feature>
<dbReference type="InterPro" id="IPR051131">
    <property type="entry name" value="NEK_Ser/Thr_kinase_NIMA"/>
</dbReference>
<evidence type="ECO:0000256" key="9">
    <source>
        <dbReference type="SAM" id="MobiDB-lite"/>
    </source>
</evidence>